<dbReference type="Gene3D" id="2.30.110.10">
    <property type="entry name" value="Electron Transport, Fmn-binding Protein, Chain A"/>
    <property type="match status" value="1"/>
</dbReference>
<dbReference type="InterPro" id="IPR012349">
    <property type="entry name" value="Split_barrel_FMN-bd"/>
</dbReference>
<feature type="domain" description="Pyridoxamine 5'-phosphate oxidase N-terminal" evidence="1">
    <location>
        <begin position="4"/>
        <end position="97"/>
    </location>
</feature>
<accession>A0A0L6ZA94</accession>
<dbReference type="PATRIC" id="fig|1121318.3.peg.1788"/>
<name>A0A0L6ZA94_9CLOT</name>
<proteinExistence type="predicted"/>
<dbReference type="PANTHER" id="PTHR34818:SF1">
    <property type="entry name" value="PROTEIN BLI-3"/>
    <property type="match status" value="1"/>
</dbReference>
<dbReference type="Pfam" id="PF01243">
    <property type="entry name" value="PNPOx_N"/>
    <property type="match status" value="1"/>
</dbReference>
<dbReference type="SUPFAM" id="SSF50475">
    <property type="entry name" value="FMN-binding split barrel"/>
    <property type="match status" value="1"/>
</dbReference>
<evidence type="ECO:0000313" key="2">
    <source>
        <dbReference type="EMBL" id="KOA19683.1"/>
    </source>
</evidence>
<dbReference type="EMBL" id="LHUR01000022">
    <property type="protein sequence ID" value="KOA19683.1"/>
    <property type="molecule type" value="Genomic_DNA"/>
</dbReference>
<reference evidence="3" key="1">
    <citation type="submission" date="2015-08" db="EMBL/GenBank/DDBJ databases">
        <title>Genome sequence of the strict anaerobe Clostridium homopropionicum LuHBu1 (DSM 5847T).</title>
        <authorList>
            <person name="Poehlein A."/>
            <person name="Beck M."/>
            <person name="Schiel-Bengelsdorf B."/>
            <person name="Bengelsdorf F.R."/>
            <person name="Daniel R."/>
            <person name="Duerre P."/>
        </authorList>
    </citation>
    <scope>NUCLEOTIDE SEQUENCE [LARGE SCALE GENOMIC DNA]</scope>
    <source>
        <strain evidence="3">DSM 5847</strain>
    </source>
</reference>
<sequence>MTKESVLELLPNGSMGIFSTINEEGFPDGRGWQFQFEENGKFYFATNNTKDVYKEMQANSNVSFTSMEPTGKYTVRIIGKATFISDPSEKEKAYAKLDNIVKSIYKSWDDPILEIFYVSNGELKVATGFNPAEVIKF</sequence>
<dbReference type="RefSeq" id="WP_052221321.1">
    <property type="nucleotide sequence ID" value="NZ_LHUR01000022.1"/>
</dbReference>
<dbReference type="AlphaFoldDB" id="A0A0L6ZA94"/>
<dbReference type="InterPro" id="IPR052917">
    <property type="entry name" value="Stress-Dev_Protein"/>
</dbReference>
<evidence type="ECO:0000313" key="3">
    <source>
        <dbReference type="Proteomes" id="UP000037043"/>
    </source>
</evidence>
<evidence type="ECO:0000259" key="1">
    <source>
        <dbReference type="Pfam" id="PF01243"/>
    </source>
</evidence>
<dbReference type="InterPro" id="IPR011576">
    <property type="entry name" value="Pyridox_Oxase_N"/>
</dbReference>
<protein>
    <submittedName>
        <fullName evidence="2">Pyridoxamine 5'-phosphate oxidase</fullName>
    </submittedName>
</protein>
<gene>
    <name evidence="2" type="ORF">CLHOM_17720</name>
</gene>
<dbReference type="PANTHER" id="PTHR34818">
    <property type="entry name" value="PROTEIN BLI-3"/>
    <property type="match status" value="1"/>
</dbReference>
<keyword evidence="3" id="KW-1185">Reference proteome</keyword>
<comment type="caution">
    <text evidence="2">The sequence shown here is derived from an EMBL/GenBank/DDBJ whole genome shotgun (WGS) entry which is preliminary data.</text>
</comment>
<dbReference type="Proteomes" id="UP000037043">
    <property type="component" value="Unassembled WGS sequence"/>
</dbReference>
<organism evidence="2 3">
    <name type="scientific">Clostridium homopropionicum DSM 5847</name>
    <dbReference type="NCBI Taxonomy" id="1121318"/>
    <lineage>
        <taxon>Bacteria</taxon>
        <taxon>Bacillati</taxon>
        <taxon>Bacillota</taxon>
        <taxon>Clostridia</taxon>
        <taxon>Eubacteriales</taxon>
        <taxon>Clostridiaceae</taxon>
        <taxon>Clostridium</taxon>
    </lineage>
</organism>